<name>A0A9D4F0Y9_DREPO</name>
<accession>A0A9D4F0Y9</accession>
<reference evidence="2" key="2">
    <citation type="submission" date="2020-11" db="EMBL/GenBank/DDBJ databases">
        <authorList>
            <person name="McCartney M.A."/>
            <person name="Auch B."/>
            <person name="Kono T."/>
            <person name="Mallez S."/>
            <person name="Becker A."/>
            <person name="Gohl D.M."/>
            <person name="Silverstein K.A.T."/>
            <person name="Koren S."/>
            <person name="Bechman K.B."/>
            <person name="Herman A."/>
            <person name="Abrahante J.E."/>
            <person name="Garbe J."/>
        </authorList>
    </citation>
    <scope>NUCLEOTIDE SEQUENCE</scope>
    <source>
        <strain evidence="2">Duluth1</strain>
        <tissue evidence="2">Whole animal</tissue>
    </source>
</reference>
<gene>
    <name evidence="2" type="ORF">DPMN_167839</name>
</gene>
<evidence type="ECO:0000313" key="2">
    <source>
        <dbReference type="EMBL" id="KAH3789653.1"/>
    </source>
</evidence>
<evidence type="ECO:0000256" key="1">
    <source>
        <dbReference type="SAM" id="MobiDB-lite"/>
    </source>
</evidence>
<keyword evidence="3" id="KW-1185">Reference proteome</keyword>
<reference evidence="2" key="1">
    <citation type="journal article" date="2019" name="bioRxiv">
        <title>The Genome of the Zebra Mussel, Dreissena polymorpha: A Resource for Invasive Species Research.</title>
        <authorList>
            <person name="McCartney M.A."/>
            <person name="Auch B."/>
            <person name="Kono T."/>
            <person name="Mallez S."/>
            <person name="Zhang Y."/>
            <person name="Obille A."/>
            <person name="Becker A."/>
            <person name="Abrahante J.E."/>
            <person name="Garbe J."/>
            <person name="Badalamenti J.P."/>
            <person name="Herman A."/>
            <person name="Mangelson H."/>
            <person name="Liachko I."/>
            <person name="Sullivan S."/>
            <person name="Sone E.D."/>
            <person name="Koren S."/>
            <person name="Silverstein K.A.T."/>
            <person name="Beckman K.B."/>
            <person name="Gohl D.M."/>
        </authorList>
    </citation>
    <scope>NUCLEOTIDE SEQUENCE</scope>
    <source>
        <strain evidence="2">Duluth1</strain>
        <tissue evidence="2">Whole animal</tissue>
    </source>
</reference>
<dbReference type="Proteomes" id="UP000828390">
    <property type="component" value="Unassembled WGS sequence"/>
</dbReference>
<dbReference type="EMBL" id="JAIWYP010000008">
    <property type="protein sequence ID" value="KAH3789653.1"/>
    <property type="molecule type" value="Genomic_DNA"/>
</dbReference>
<sequence>MEQHPSQPPSSAESPGKRPRTHFIFCFHQRLATKCHIQNKAICRPLCGVSGNQLGRRLPDPTKRPDKASRMGETIGYGLSPREV</sequence>
<protein>
    <submittedName>
        <fullName evidence="2">Uncharacterized protein</fullName>
    </submittedName>
</protein>
<feature type="region of interest" description="Disordered" evidence="1">
    <location>
        <begin position="53"/>
        <end position="84"/>
    </location>
</feature>
<organism evidence="2 3">
    <name type="scientific">Dreissena polymorpha</name>
    <name type="common">Zebra mussel</name>
    <name type="synonym">Mytilus polymorpha</name>
    <dbReference type="NCBI Taxonomy" id="45954"/>
    <lineage>
        <taxon>Eukaryota</taxon>
        <taxon>Metazoa</taxon>
        <taxon>Spiralia</taxon>
        <taxon>Lophotrochozoa</taxon>
        <taxon>Mollusca</taxon>
        <taxon>Bivalvia</taxon>
        <taxon>Autobranchia</taxon>
        <taxon>Heteroconchia</taxon>
        <taxon>Euheterodonta</taxon>
        <taxon>Imparidentia</taxon>
        <taxon>Neoheterodontei</taxon>
        <taxon>Myida</taxon>
        <taxon>Dreissenoidea</taxon>
        <taxon>Dreissenidae</taxon>
        <taxon>Dreissena</taxon>
    </lineage>
</organism>
<dbReference type="AlphaFoldDB" id="A0A9D4F0Y9"/>
<comment type="caution">
    <text evidence="2">The sequence shown here is derived from an EMBL/GenBank/DDBJ whole genome shotgun (WGS) entry which is preliminary data.</text>
</comment>
<proteinExistence type="predicted"/>
<feature type="compositionally biased region" description="Basic and acidic residues" evidence="1">
    <location>
        <begin position="57"/>
        <end position="70"/>
    </location>
</feature>
<evidence type="ECO:0000313" key="3">
    <source>
        <dbReference type="Proteomes" id="UP000828390"/>
    </source>
</evidence>